<dbReference type="KEGG" id="glz:GLAREA_00841"/>
<dbReference type="Proteomes" id="UP000016922">
    <property type="component" value="Unassembled WGS sequence"/>
</dbReference>
<evidence type="ECO:0000313" key="3">
    <source>
        <dbReference type="Proteomes" id="UP000016922"/>
    </source>
</evidence>
<evidence type="ECO:0000313" key="2">
    <source>
        <dbReference type="EMBL" id="EPE29681.1"/>
    </source>
</evidence>
<dbReference type="HOGENOM" id="CLU_1970777_0_0_1"/>
<dbReference type="EMBL" id="KE145367">
    <property type="protein sequence ID" value="EPE29681.1"/>
    <property type="molecule type" value="Genomic_DNA"/>
</dbReference>
<sequence length="127" mass="14479">MAGLALDSLPPYQETSLIDYTPNDIPDLYLASPSFPQDTASLMEPPPAYSTFVPREMDDDEEDRRPWSEWSDDEKISMTFIVVLFLWFIFCTSLGLVAFVQWLNGSQVRPDAPVCPPSVSARRIIFW</sequence>
<organism evidence="2 3">
    <name type="scientific">Glarea lozoyensis (strain ATCC 20868 / MF5171)</name>
    <dbReference type="NCBI Taxonomy" id="1116229"/>
    <lineage>
        <taxon>Eukaryota</taxon>
        <taxon>Fungi</taxon>
        <taxon>Dikarya</taxon>
        <taxon>Ascomycota</taxon>
        <taxon>Pezizomycotina</taxon>
        <taxon>Leotiomycetes</taxon>
        <taxon>Helotiales</taxon>
        <taxon>Helotiaceae</taxon>
        <taxon>Glarea</taxon>
    </lineage>
</organism>
<keyword evidence="1" id="KW-0472">Membrane</keyword>
<feature type="transmembrane region" description="Helical" evidence="1">
    <location>
        <begin position="76"/>
        <end position="100"/>
    </location>
</feature>
<accession>S3DCE5</accession>
<proteinExistence type="predicted"/>
<keyword evidence="1" id="KW-1133">Transmembrane helix</keyword>
<protein>
    <submittedName>
        <fullName evidence="2">Uncharacterized protein</fullName>
    </submittedName>
</protein>
<evidence type="ECO:0000256" key="1">
    <source>
        <dbReference type="SAM" id="Phobius"/>
    </source>
</evidence>
<dbReference type="GeneID" id="19459899"/>
<name>S3DCE5_GLAL2</name>
<reference evidence="2 3" key="1">
    <citation type="journal article" date="2013" name="BMC Genomics">
        <title>Genomics-driven discovery of the pneumocandin biosynthetic gene cluster in the fungus Glarea lozoyensis.</title>
        <authorList>
            <person name="Chen L."/>
            <person name="Yue Q."/>
            <person name="Zhang X."/>
            <person name="Xiang M."/>
            <person name="Wang C."/>
            <person name="Li S."/>
            <person name="Che Y."/>
            <person name="Ortiz-Lopez F.J."/>
            <person name="Bills G.F."/>
            <person name="Liu X."/>
            <person name="An Z."/>
        </authorList>
    </citation>
    <scope>NUCLEOTIDE SEQUENCE [LARGE SCALE GENOMIC DNA]</scope>
    <source>
        <strain evidence="3">ATCC 20868 / MF5171</strain>
    </source>
</reference>
<gene>
    <name evidence="2" type="ORF">GLAREA_00841</name>
</gene>
<keyword evidence="1" id="KW-0812">Transmembrane</keyword>
<dbReference type="AlphaFoldDB" id="S3DCE5"/>
<keyword evidence="3" id="KW-1185">Reference proteome</keyword>
<dbReference type="RefSeq" id="XP_008083790.1">
    <property type="nucleotide sequence ID" value="XM_008085599.1"/>
</dbReference>